<evidence type="ECO:0000256" key="1">
    <source>
        <dbReference type="SAM" id="MobiDB-lite"/>
    </source>
</evidence>
<keyword evidence="3" id="KW-1185">Reference proteome</keyword>
<organism evidence="2 3">
    <name type="scientific">Paenisporosarcina macmurdoensis</name>
    <dbReference type="NCBI Taxonomy" id="212659"/>
    <lineage>
        <taxon>Bacteria</taxon>
        <taxon>Bacillati</taxon>
        <taxon>Bacillota</taxon>
        <taxon>Bacilli</taxon>
        <taxon>Bacillales</taxon>
        <taxon>Caryophanaceae</taxon>
        <taxon>Paenisporosarcina</taxon>
    </lineage>
</organism>
<accession>A0ABW1LC40</accession>
<dbReference type="Proteomes" id="UP001596170">
    <property type="component" value="Unassembled WGS sequence"/>
</dbReference>
<dbReference type="EMBL" id="JBHSRI010000025">
    <property type="protein sequence ID" value="MFC6040582.1"/>
    <property type="molecule type" value="Genomic_DNA"/>
</dbReference>
<protein>
    <submittedName>
        <fullName evidence="2">Uncharacterized protein</fullName>
    </submittedName>
</protein>
<reference evidence="3" key="1">
    <citation type="journal article" date="2019" name="Int. J. Syst. Evol. Microbiol.">
        <title>The Global Catalogue of Microorganisms (GCM) 10K type strain sequencing project: providing services to taxonomists for standard genome sequencing and annotation.</title>
        <authorList>
            <consortium name="The Broad Institute Genomics Platform"/>
            <consortium name="The Broad Institute Genome Sequencing Center for Infectious Disease"/>
            <person name="Wu L."/>
            <person name="Ma J."/>
        </authorList>
    </citation>
    <scope>NUCLEOTIDE SEQUENCE [LARGE SCALE GENOMIC DNA]</scope>
    <source>
        <strain evidence="3">CCUG 54527</strain>
    </source>
</reference>
<sequence>MSLNREKELFSDPSNIIVSVNGVQVWLDNKFEDETLNEQRPHQSFEEVLKPTSKKQGKDLQ</sequence>
<proteinExistence type="predicted"/>
<evidence type="ECO:0000313" key="3">
    <source>
        <dbReference type="Proteomes" id="UP001596170"/>
    </source>
</evidence>
<dbReference type="RefSeq" id="WP_377735094.1">
    <property type="nucleotide sequence ID" value="NZ_JBHSRI010000025.1"/>
</dbReference>
<comment type="caution">
    <text evidence="2">The sequence shown here is derived from an EMBL/GenBank/DDBJ whole genome shotgun (WGS) entry which is preliminary data.</text>
</comment>
<feature type="region of interest" description="Disordered" evidence="1">
    <location>
        <begin position="37"/>
        <end position="61"/>
    </location>
</feature>
<feature type="compositionally biased region" description="Basic and acidic residues" evidence="1">
    <location>
        <begin position="37"/>
        <end position="49"/>
    </location>
</feature>
<evidence type="ECO:0000313" key="2">
    <source>
        <dbReference type="EMBL" id="MFC6040582.1"/>
    </source>
</evidence>
<gene>
    <name evidence="2" type="ORF">ACFPYN_14235</name>
</gene>
<name>A0ABW1LC40_9BACL</name>